<evidence type="ECO:0000313" key="3">
    <source>
        <dbReference type="EMBL" id="CCH72088.1"/>
    </source>
</evidence>
<reference evidence="3 4" key="1">
    <citation type="journal article" date="2013" name="ISME J.">
        <title>A metabolic model for members of the genus Tetrasphaera involved in enhanced biological phosphorus removal.</title>
        <authorList>
            <person name="Kristiansen R."/>
            <person name="Nguyen H.T.T."/>
            <person name="Saunders A.M."/>
            <person name="Nielsen J.L."/>
            <person name="Wimmer R."/>
            <person name="Le V.Q."/>
            <person name="McIlroy S.J."/>
            <person name="Petrovski S."/>
            <person name="Seviour R.J."/>
            <person name="Calteau A."/>
            <person name="Nielsen K.L."/>
            <person name="Nielsen P.H."/>
        </authorList>
    </citation>
    <scope>NUCLEOTIDE SEQUENCE [LARGE SCALE GENOMIC DNA]</scope>
    <source>
        <strain evidence="3 4">Ben110</strain>
    </source>
</reference>
<dbReference type="RefSeq" id="WP_048697161.1">
    <property type="nucleotide sequence ID" value="NZ_HG764815.1"/>
</dbReference>
<evidence type="ECO:0000313" key="4">
    <source>
        <dbReference type="Proteomes" id="UP000035763"/>
    </source>
</evidence>
<dbReference type="STRING" id="1193182.BN11_1330006"/>
<proteinExistence type="inferred from homology"/>
<dbReference type="InterPro" id="IPR036291">
    <property type="entry name" value="NAD(P)-bd_dom_sf"/>
</dbReference>
<accession>W6JSQ4</accession>
<feature type="domain" description="NAD-dependent epimerase/dehydratase" evidence="2">
    <location>
        <begin position="13"/>
        <end position="239"/>
    </location>
</feature>
<dbReference type="AlphaFoldDB" id="W6JSQ4"/>
<comment type="similarity">
    <text evidence="1">Belongs to the NAD(P)-dependent epimerase/dehydratase family.</text>
</comment>
<dbReference type="SUPFAM" id="SSF51735">
    <property type="entry name" value="NAD(P)-binding Rossmann-fold domains"/>
    <property type="match status" value="1"/>
</dbReference>
<keyword evidence="4" id="KW-1185">Reference proteome</keyword>
<dbReference type="InterPro" id="IPR001509">
    <property type="entry name" value="Epimerase_deHydtase"/>
</dbReference>
<dbReference type="EMBL" id="CAJA01000039">
    <property type="protein sequence ID" value="CCH72088.1"/>
    <property type="molecule type" value="Genomic_DNA"/>
</dbReference>
<gene>
    <name evidence="3" type="ORF">BN11_1330006</name>
</gene>
<name>W6JSQ4_9MICO</name>
<evidence type="ECO:0000259" key="2">
    <source>
        <dbReference type="Pfam" id="PF01370"/>
    </source>
</evidence>
<comment type="caution">
    <text evidence="3">The sequence shown here is derived from an EMBL/GenBank/DDBJ whole genome shotgun (WGS) entry which is preliminary data.</text>
</comment>
<organism evidence="3 4">
    <name type="scientific">Nostocoides australiense Ben110</name>
    <dbReference type="NCBI Taxonomy" id="1193182"/>
    <lineage>
        <taxon>Bacteria</taxon>
        <taxon>Bacillati</taxon>
        <taxon>Actinomycetota</taxon>
        <taxon>Actinomycetes</taxon>
        <taxon>Micrococcales</taxon>
        <taxon>Intrasporangiaceae</taxon>
        <taxon>Nostocoides</taxon>
    </lineage>
</organism>
<dbReference type="Proteomes" id="UP000035763">
    <property type="component" value="Unassembled WGS sequence"/>
</dbReference>
<protein>
    <recommendedName>
        <fullName evidence="2">NAD-dependent epimerase/dehydratase domain-containing protein</fullName>
    </recommendedName>
</protein>
<dbReference type="Pfam" id="PF01370">
    <property type="entry name" value="Epimerase"/>
    <property type="match status" value="1"/>
</dbReference>
<dbReference type="Gene3D" id="3.40.50.720">
    <property type="entry name" value="NAD(P)-binding Rossmann-like Domain"/>
    <property type="match status" value="1"/>
</dbReference>
<sequence length="351" mass="37565">MTDAPVFPAVPGVVITGAGGWLGRALLARYEAERTTGRSTPRQLRVLLGSAGEVPDVRELAPTAQIHVGDIADPDAVSALLRGATGYAIVHAAGVIHPATVADFERVNAGGTNVLLKEAAAAATGRIVHISSNSPFGVNPRPDDRFRHDEPFAPWLGYGASKMHAELAVRDAVEAGQDVVIVRPPWFYGPWQPARQTTFFALVRTGRFPVLGGGQQQRSMVYTGNLVDGILLALGVPQARGGAFWIADSQPYQMADVVATVREVLAESGYAVSPHTLALPALIGRLAERGDRLLQRRGRYVQGLHVLGETNKTIACDIAHSTDVLGYRPRVALAQGMREAVRWCQARGIQL</sequence>
<evidence type="ECO:0000256" key="1">
    <source>
        <dbReference type="ARBA" id="ARBA00007637"/>
    </source>
</evidence>
<dbReference type="PANTHER" id="PTHR43000">
    <property type="entry name" value="DTDP-D-GLUCOSE 4,6-DEHYDRATASE-RELATED"/>
    <property type="match status" value="1"/>
</dbReference>